<dbReference type="RefSeq" id="XP_022090334.1">
    <property type="nucleotide sequence ID" value="XM_022234642.1"/>
</dbReference>
<organism evidence="4 5">
    <name type="scientific">Acanthaster planci</name>
    <name type="common">Crown-of-thorns starfish</name>
    <dbReference type="NCBI Taxonomy" id="133434"/>
    <lineage>
        <taxon>Eukaryota</taxon>
        <taxon>Metazoa</taxon>
        <taxon>Echinodermata</taxon>
        <taxon>Eleutherozoa</taxon>
        <taxon>Asterozoa</taxon>
        <taxon>Asteroidea</taxon>
        <taxon>Valvatacea</taxon>
        <taxon>Valvatida</taxon>
        <taxon>Acanthasteridae</taxon>
        <taxon>Acanthaster</taxon>
    </lineage>
</organism>
<feature type="coiled-coil region" evidence="1">
    <location>
        <begin position="1065"/>
        <end position="1159"/>
    </location>
</feature>
<feature type="compositionally biased region" description="Low complexity" evidence="2">
    <location>
        <begin position="175"/>
        <end position="189"/>
    </location>
</feature>
<dbReference type="Pfam" id="PF00498">
    <property type="entry name" value="FHA"/>
    <property type="match status" value="1"/>
</dbReference>
<protein>
    <submittedName>
        <fullName evidence="5">Forkhead-associated domain-containing protein 1-like isoform X1</fullName>
    </submittedName>
</protein>
<feature type="domain" description="FHA" evidence="3">
    <location>
        <begin position="20"/>
        <end position="70"/>
    </location>
</feature>
<feature type="coiled-coil region" evidence="1">
    <location>
        <begin position="297"/>
        <end position="399"/>
    </location>
</feature>
<dbReference type="SMART" id="SM00240">
    <property type="entry name" value="FHA"/>
    <property type="match status" value="1"/>
</dbReference>
<dbReference type="InterPro" id="IPR052642">
    <property type="entry name" value="CC-FHA_domain"/>
</dbReference>
<feature type="coiled-coil region" evidence="1">
    <location>
        <begin position="1379"/>
        <end position="1406"/>
    </location>
</feature>
<sequence>MVKGFLKSTEGIFQLSPGVTVIGRENCDLVIESPTVEVQHAIVEYSDSESCFVLQDLNTAHGTYVNDCRVQNAAVRLAPGDIVRFSYSGVPMELDVEDAPQVTYPPVQQRPAWSAPLQVINTHIPISGPTQQQQQQQLPHLASVTDSAYPAGGSGNPSQLPLISAAPPASTLPQSAWATPSVATPSTTANVVVPRPPRPRPSSAGTRRGSGGSPVIGGSPTNSPLPPRRVTSGWVSTAGARTVVTSQQGPGSPVTRASPVNEMLALHEKEQRLLRMGDEINRLAVFEAESLRKDGVIAQLRDEMEAMASELRQRSRAAVTTGGRDTDSHAAALQTRVKELEADIHGKQLEINALKEQMTKMRPESSDPMDNVAHLRSTLLQKEREQTSLKQEMERVKKEKATANGLVTTLQRDMANRDNTICRMRGELEIVKRELREKEVSLSAMTAKLMDSEVDNSRLRDELSDKDREVLRSTDKLRSSETRVGELTHEVESYKQDIEKLKKHIEEEKEMEEKYKSERDHAKVQFAEMQRLEKTAKADVEQSQKRLERFRTRIMQTTFSAPGFKMPDPDTEISDDTIVETMKKLIEDRTDGKNKLRELKETNKSLEIFKKDSKTNSKTLKQQMVALEKRLQEGGRTCAHLLNEIKLLSSVTVDESLQGIKDTVAMMLQDELSWQQEYESTLEKCGIDTGTPGKGLAAFIDDLKSKKDSAQKVAASIQAKFDQLEKTLKSETGQEVSRLKTEYETKLADALEITRLEAEKKLQTSLEELRQEEAGKRENAVKAEQERVRQQEASLEELRQALTQKNSNEERLQTLQKQLQTKEKEFAVTEEKLKADLAMLRNKHQSEVGSLRDKMAASEDQHGKETAALWEQVKQHALTISSLEERVVRSGKDLATGQAKVLELQQKLAEQTKKAQEMMLKYQQQASKPELPPKPVIVQQPGADIQGMEQLIALLKKENANMKKELQDQQDVILGLRRDLAGAAARLSDMTGELNERQKEELEDSRLQVREQEAELTTQRQQLVKLSELVDKKTAETERLVKDLAAQKELVSKHKQDSLMKGDELAKLQVQLGHEQENSKRALEQVQQEGMITSEMSAIGAQCRGERHEQVIARQREALAELRSRIKGMESNRPPLPTQDQALQQVILLKKELAEMRAKQAQIMDQSQGAGANPEAVLEREVAKARGQISTASSDAAIERSARIEMQQGLEVSEQSYLKLAQSVANLLSLGEVAGQDTMGHLPRDERDRLADERSDTLELITSRLRTLNQRLERKDELLRDYEKDLEKLRLAERLANEKAAQVEALANDLRGRTEEAHYLRETLRRTREGLDQEKRLNRAIKSKKTFHLENDDKNNKQSWPKHNCYVDEGAKMKKDAKKKTQKEKILRKNYELESLKAELSEKDQQLCETTAKLINLEHAVAIS</sequence>
<reference evidence="5" key="1">
    <citation type="submission" date="2025-08" db="UniProtKB">
        <authorList>
            <consortium name="RefSeq"/>
        </authorList>
    </citation>
    <scope>IDENTIFICATION</scope>
</reference>
<dbReference type="PROSITE" id="PS50006">
    <property type="entry name" value="FHA_DOMAIN"/>
    <property type="match status" value="1"/>
</dbReference>
<dbReference type="KEGG" id="aplc:110979105"/>
<dbReference type="Gene3D" id="2.60.200.20">
    <property type="match status" value="1"/>
</dbReference>
<dbReference type="Proteomes" id="UP000694845">
    <property type="component" value="Unplaced"/>
</dbReference>
<dbReference type="PANTHER" id="PTHR18853">
    <property type="entry name" value="FORKHEAD-ASSOCIATED DOMAIN-CONTAINING PROTEIN 1-RELATED"/>
    <property type="match status" value="1"/>
</dbReference>
<keyword evidence="1" id="KW-0175">Coiled coil</keyword>
<name>A0A8B7YAQ7_ACAPL</name>
<accession>A0A8B7YAQ7</accession>
<feature type="coiled-coil region" evidence="1">
    <location>
        <begin position="700"/>
        <end position="861"/>
    </location>
</feature>
<dbReference type="PANTHER" id="PTHR18853:SF10">
    <property type="entry name" value="FHA DOMAIN-CONTAINING PROTEIN"/>
    <property type="match status" value="1"/>
</dbReference>
<evidence type="ECO:0000256" key="2">
    <source>
        <dbReference type="SAM" id="MobiDB-lite"/>
    </source>
</evidence>
<feature type="coiled-coil region" evidence="1">
    <location>
        <begin position="477"/>
        <end position="553"/>
    </location>
</feature>
<dbReference type="OMA" id="AQMCDIS"/>
<feature type="coiled-coil region" evidence="1">
    <location>
        <begin position="582"/>
        <end position="630"/>
    </location>
</feature>
<feature type="region of interest" description="Disordered" evidence="2">
    <location>
        <begin position="129"/>
        <end position="232"/>
    </location>
</feature>
<dbReference type="SUPFAM" id="SSF49879">
    <property type="entry name" value="SMAD/FHA domain"/>
    <property type="match status" value="1"/>
</dbReference>
<feature type="coiled-coil region" evidence="1">
    <location>
        <begin position="1258"/>
        <end position="1309"/>
    </location>
</feature>
<evidence type="ECO:0000313" key="4">
    <source>
        <dbReference type="Proteomes" id="UP000694845"/>
    </source>
</evidence>
<feature type="coiled-coil region" evidence="1">
    <location>
        <begin position="894"/>
        <end position="1029"/>
    </location>
</feature>
<dbReference type="InterPro" id="IPR000253">
    <property type="entry name" value="FHA_dom"/>
</dbReference>
<evidence type="ECO:0000259" key="3">
    <source>
        <dbReference type="PROSITE" id="PS50006"/>
    </source>
</evidence>
<dbReference type="CDD" id="cd22700">
    <property type="entry name" value="FHA_FHAD1"/>
    <property type="match status" value="1"/>
</dbReference>
<dbReference type="GeneID" id="110979105"/>
<proteinExistence type="predicted"/>
<dbReference type="InterPro" id="IPR008984">
    <property type="entry name" value="SMAD_FHA_dom_sf"/>
</dbReference>
<dbReference type="OrthoDB" id="687730at2759"/>
<evidence type="ECO:0000313" key="5">
    <source>
        <dbReference type="RefSeq" id="XP_022090334.1"/>
    </source>
</evidence>
<gene>
    <name evidence="5" type="primary">LOC110979105</name>
</gene>
<evidence type="ECO:0000256" key="1">
    <source>
        <dbReference type="SAM" id="Coils"/>
    </source>
</evidence>
<keyword evidence="4" id="KW-1185">Reference proteome</keyword>